<comment type="caution">
    <text evidence="1">The sequence shown here is derived from an EMBL/GenBank/DDBJ whole genome shotgun (WGS) entry which is preliminary data.</text>
</comment>
<accession>A0ABP6Z574</accession>
<dbReference type="Proteomes" id="UP001501222">
    <property type="component" value="Unassembled WGS sequence"/>
</dbReference>
<gene>
    <name evidence="1" type="ORF">GCM10022235_83570</name>
</gene>
<proteinExistence type="predicted"/>
<evidence type="ECO:0000313" key="1">
    <source>
        <dbReference type="EMBL" id="GAA3599018.1"/>
    </source>
</evidence>
<evidence type="ECO:0000313" key="2">
    <source>
        <dbReference type="Proteomes" id="UP001501222"/>
    </source>
</evidence>
<dbReference type="EMBL" id="BAABAA010000023">
    <property type="protein sequence ID" value="GAA3599018.1"/>
    <property type="molecule type" value="Genomic_DNA"/>
</dbReference>
<name>A0ABP6Z574_9ACTN</name>
<keyword evidence="2" id="KW-1185">Reference proteome</keyword>
<reference evidence="2" key="1">
    <citation type="journal article" date="2019" name="Int. J. Syst. Evol. Microbiol.">
        <title>The Global Catalogue of Microorganisms (GCM) 10K type strain sequencing project: providing services to taxonomists for standard genome sequencing and annotation.</title>
        <authorList>
            <consortium name="The Broad Institute Genomics Platform"/>
            <consortium name="The Broad Institute Genome Sequencing Center for Infectious Disease"/>
            <person name="Wu L."/>
            <person name="Ma J."/>
        </authorList>
    </citation>
    <scope>NUCLEOTIDE SEQUENCE [LARGE SCALE GENOMIC DNA]</scope>
    <source>
        <strain evidence="2">JCM 16928</strain>
    </source>
</reference>
<sequence length="72" mass="7763">MREMQPPAPAQVAAEAVLGEIRTVVAASAITASTDLTRIIFRIVLTPSETASVCDGPIIRRHRYPLPTKPLP</sequence>
<organism evidence="1 2">
    <name type="scientific">Kribbella ginsengisoli</name>
    <dbReference type="NCBI Taxonomy" id="363865"/>
    <lineage>
        <taxon>Bacteria</taxon>
        <taxon>Bacillati</taxon>
        <taxon>Actinomycetota</taxon>
        <taxon>Actinomycetes</taxon>
        <taxon>Propionibacteriales</taxon>
        <taxon>Kribbellaceae</taxon>
        <taxon>Kribbella</taxon>
    </lineage>
</organism>
<protein>
    <submittedName>
        <fullName evidence="1">Uncharacterized protein</fullName>
    </submittedName>
</protein>